<protein>
    <submittedName>
        <fullName evidence="1">Uncharacterized protein</fullName>
    </submittedName>
</protein>
<sequence length="67" mass="7579">MSRSTSSPEGLLPLSMVALVLPMRDLPLNGRRRRDFSGLFLFRQGLVNDGTRYAQPRSDDDKPESTR</sequence>
<proteinExistence type="predicted"/>
<dbReference type="AlphaFoldDB" id="A0A383C3J9"/>
<accession>A0A383C3J9</accession>
<feature type="non-terminal residue" evidence="1">
    <location>
        <position position="67"/>
    </location>
</feature>
<organism evidence="1">
    <name type="scientific">marine metagenome</name>
    <dbReference type="NCBI Taxonomy" id="408172"/>
    <lineage>
        <taxon>unclassified sequences</taxon>
        <taxon>metagenomes</taxon>
        <taxon>ecological metagenomes</taxon>
    </lineage>
</organism>
<dbReference type="EMBL" id="UINC01205421">
    <property type="protein sequence ID" value="SVE26590.1"/>
    <property type="molecule type" value="Genomic_DNA"/>
</dbReference>
<reference evidence="1" key="1">
    <citation type="submission" date="2018-05" db="EMBL/GenBank/DDBJ databases">
        <authorList>
            <person name="Lanie J.A."/>
            <person name="Ng W.-L."/>
            <person name="Kazmierczak K.M."/>
            <person name="Andrzejewski T.M."/>
            <person name="Davidsen T.M."/>
            <person name="Wayne K.J."/>
            <person name="Tettelin H."/>
            <person name="Glass J.I."/>
            <person name="Rusch D."/>
            <person name="Podicherti R."/>
            <person name="Tsui H.-C.T."/>
            <person name="Winkler M.E."/>
        </authorList>
    </citation>
    <scope>NUCLEOTIDE SEQUENCE</scope>
</reference>
<name>A0A383C3J9_9ZZZZ</name>
<gene>
    <name evidence="1" type="ORF">METZ01_LOCUS479444</name>
</gene>
<evidence type="ECO:0000313" key="1">
    <source>
        <dbReference type="EMBL" id="SVE26590.1"/>
    </source>
</evidence>